<feature type="transmembrane region" description="Helical" evidence="7">
    <location>
        <begin position="20"/>
        <end position="43"/>
    </location>
</feature>
<keyword evidence="5 7" id="KW-1133">Transmembrane helix</keyword>
<dbReference type="Pfam" id="PF01790">
    <property type="entry name" value="LGT"/>
    <property type="match status" value="1"/>
</dbReference>
<feature type="transmembrane region" description="Helical" evidence="7">
    <location>
        <begin position="63"/>
        <end position="82"/>
    </location>
</feature>
<feature type="transmembrane region" description="Helical" evidence="7">
    <location>
        <begin position="210"/>
        <end position="227"/>
    </location>
</feature>
<sequence>MIQPITFPGLGLSFTINPIAFSIFGMGIHWYGIIIGTGFLLAFLLANKDSNTFGIKQNDVNDFLLVVTPLAIIGARLYYVVFEWSYYKNNLLEVFNIHHGGLAIYGGILTAVLTAYVFTKKRKINTLKFFDFFIPYVALGQAIGRWGNFVNQEAHGVETTLPWRMEIFDPAKMQRVAVHPTFLYESLWNLGLFFFLLWFRKKNKYEGEVFMLYLALYGLARFFIEGMRTDSLYIGTLRVSQMLAGLFFIVCIALFFIRRPKNKRPEANS</sequence>
<comment type="pathway">
    <text evidence="7">Protein modification; lipoprotein biosynthesis (diacylglyceryl transfer).</text>
</comment>
<evidence type="ECO:0000256" key="6">
    <source>
        <dbReference type="ARBA" id="ARBA00023136"/>
    </source>
</evidence>
<evidence type="ECO:0000256" key="5">
    <source>
        <dbReference type="ARBA" id="ARBA00022989"/>
    </source>
</evidence>
<evidence type="ECO:0000256" key="3">
    <source>
        <dbReference type="ARBA" id="ARBA00022679"/>
    </source>
</evidence>
<evidence type="ECO:0000256" key="7">
    <source>
        <dbReference type="HAMAP-Rule" id="MF_01147"/>
    </source>
</evidence>
<dbReference type="GO" id="GO:0005886">
    <property type="term" value="C:plasma membrane"/>
    <property type="evidence" value="ECO:0007669"/>
    <property type="project" value="UniProtKB-SubCell"/>
</dbReference>
<dbReference type="NCBIfam" id="TIGR00544">
    <property type="entry name" value="lgt"/>
    <property type="match status" value="1"/>
</dbReference>
<comment type="function">
    <text evidence="7">Catalyzes the transfer of the diacylglyceryl group from phosphatidylglycerol to the sulfhydryl group of the N-terminal cysteine of a prolipoprotein, the first step in the formation of mature lipoproteins.</text>
</comment>
<dbReference type="PROSITE" id="PS01311">
    <property type="entry name" value="LGT"/>
    <property type="match status" value="1"/>
</dbReference>
<comment type="catalytic activity">
    <reaction evidence="7">
        <text>L-cysteinyl-[prolipoprotein] + a 1,2-diacyl-sn-glycero-3-phospho-(1'-sn-glycerol) = an S-1,2-diacyl-sn-glyceryl-L-cysteinyl-[prolipoprotein] + sn-glycerol 1-phosphate + H(+)</text>
        <dbReference type="Rhea" id="RHEA:56712"/>
        <dbReference type="Rhea" id="RHEA-COMP:14679"/>
        <dbReference type="Rhea" id="RHEA-COMP:14680"/>
        <dbReference type="ChEBI" id="CHEBI:15378"/>
        <dbReference type="ChEBI" id="CHEBI:29950"/>
        <dbReference type="ChEBI" id="CHEBI:57685"/>
        <dbReference type="ChEBI" id="CHEBI:64716"/>
        <dbReference type="ChEBI" id="CHEBI:140658"/>
        <dbReference type="EC" id="2.5.1.145"/>
    </reaction>
</comment>
<keyword evidence="4 7" id="KW-0812">Transmembrane</keyword>
<gene>
    <name evidence="7" type="primary">lgt</name>
    <name evidence="8" type="ORF">GQ588_00100</name>
</gene>
<dbReference type="GO" id="GO:0008961">
    <property type="term" value="F:phosphatidylglycerol-prolipoprotein diacylglyceryl transferase activity"/>
    <property type="evidence" value="ECO:0007669"/>
    <property type="project" value="UniProtKB-UniRule"/>
</dbReference>
<protein>
    <recommendedName>
        <fullName evidence="7">Phosphatidylglycerol--prolipoprotein diacylglyceryl transferase</fullName>
        <ecNumber evidence="7">2.5.1.145</ecNumber>
    </recommendedName>
</protein>
<evidence type="ECO:0000256" key="1">
    <source>
        <dbReference type="ARBA" id="ARBA00007150"/>
    </source>
</evidence>
<dbReference type="HAMAP" id="MF_01147">
    <property type="entry name" value="Lgt"/>
    <property type="match status" value="1"/>
</dbReference>
<dbReference type="EC" id="2.5.1.145" evidence="7"/>
<comment type="subcellular location">
    <subcellularLocation>
        <location evidence="7">Cell membrane</location>
        <topology evidence="7">Multi-pass membrane protein</topology>
    </subcellularLocation>
</comment>
<keyword evidence="8" id="KW-0449">Lipoprotein</keyword>
<dbReference type="PANTHER" id="PTHR30589">
    <property type="entry name" value="PROLIPOPROTEIN DIACYLGLYCERYL TRANSFERASE"/>
    <property type="match status" value="1"/>
</dbReference>
<accession>A0A857DF84</accession>
<evidence type="ECO:0000313" key="9">
    <source>
        <dbReference type="Proteomes" id="UP000430508"/>
    </source>
</evidence>
<dbReference type="InterPro" id="IPR001640">
    <property type="entry name" value="Lgt"/>
</dbReference>
<name>A0A857DF84_9FIRM</name>
<dbReference type="GO" id="GO:0042158">
    <property type="term" value="P:lipoprotein biosynthetic process"/>
    <property type="evidence" value="ECO:0007669"/>
    <property type="project" value="UniProtKB-UniRule"/>
</dbReference>
<dbReference type="Proteomes" id="UP000430508">
    <property type="component" value="Chromosome"/>
</dbReference>
<feature type="transmembrane region" description="Helical" evidence="7">
    <location>
        <begin position="102"/>
        <end position="119"/>
    </location>
</feature>
<dbReference type="RefSeq" id="WP_021315379.1">
    <property type="nucleotide sequence ID" value="NZ_CP046996.1"/>
</dbReference>
<feature type="transmembrane region" description="Helical" evidence="7">
    <location>
        <begin position="239"/>
        <end position="257"/>
    </location>
</feature>
<keyword evidence="2 7" id="KW-1003">Cell membrane</keyword>
<organism evidence="8 9">
    <name type="scientific">Dehalobacter restrictus</name>
    <dbReference type="NCBI Taxonomy" id="55583"/>
    <lineage>
        <taxon>Bacteria</taxon>
        <taxon>Bacillati</taxon>
        <taxon>Bacillota</taxon>
        <taxon>Clostridia</taxon>
        <taxon>Eubacteriales</taxon>
        <taxon>Desulfitobacteriaceae</taxon>
        <taxon>Dehalobacter</taxon>
    </lineage>
</organism>
<reference evidence="8 9" key="1">
    <citation type="submission" date="2019-12" db="EMBL/GenBank/DDBJ databases">
        <title>Sequence classification of anaerobic respiratory reductive dehalogenases: First we see many, then we see few.</title>
        <authorList>
            <person name="Molenda O."/>
            <person name="Puentes Jacome L.A."/>
            <person name="Cao X."/>
            <person name="Nesbo C.L."/>
            <person name="Tang S."/>
            <person name="Morson N."/>
            <person name="Patron J."/>
            <person name="Lomheim L."/>
            <person name="Wishart D.S."/>
            <person name="Edwards E.A."/>
        </authorList>
    </citation>
    <scope>NUCLEOTIDE SEQUENCE [LARGE SCALE GENOMIC DNA]</scope>
    <source>
        <strain evidence="8 9">12DCA</strain>
    </source>
</reference>
<evidence type="ECO:0000313" key="8">
    <source>
        <dbReference type="EMBL" id="QGZ99181.1"/>
    </source>
</evidence>
<dbReference type="EMBL" id="CP046996">
    <property type="protein sequence ID" value="QGZ99181.1"/>
    <property type="molecule type" value="Genomic_DNA"/>
</dbReference>
<proteinExistence type="inferred from homology"/>
<dbReference type="UniPathway" id="UPA00664"/>
<keyword evidence="3 7" id="KW-0808">Transferase</keyword>
<evidence type="ECO:0000256" key="4">
    <source>
        <dbReference type="ARBA" id="ARBA00022692"/>
    </source>
</evidence>
<keyword evidence="6 7" id="KW-0472">Membrane</keyword>
<feature type="transmembrane region" description="Helical" evidence="7">
    <location>
        <begin position="181"/>
        <end position="198"/>
    </location>
</feature>
<feature type="binding site" evidence="7">
    <location>
        <position position="145"/>
    </location>
    <ligand>
        <name>a 1,2-diacyl-sn-glycero-3-phospho-(1'-sn-glycerol)</name>
        <dbReference type="ChEBI" id="CHEBI:64716"/>
    </ligand>
</feature>
<keyword evidence="8" id="KW-0328">Glycosyltransferase</keyword>
<dbReference type="AlphaFoldDB" id="A0A857DF84"/>
<evidence type="ECO:0000256" key="2">
    <source>
        <dbReference type="ARBA" id="ARBA00022475"/>
    </source>
</evidence>
<dbReference type="PANTHER" id="PTHR30589:SF0">
    <property type="entry name" value="PHOSPHATIDYLGLYCEROL--PROLIPOPROTEIN DIACYLGLYCERYL TRANSFERASE"/>
    <property type="match status" value="1"/>
</dbReference>
<feature type="transmembrane region" description="Helical" evidence="7">
    <location>
        <begin position="126"/>
        <end position="144"/>
    </location>
</feature>
<comment type="similarity">
    <text evidence="1 7">Belongs to the Lgt family.</text>
</comment>